<evidence type="ECO:0000313" key="13">
    <source>
        <dbReference type="Proteomes" id="UP001187192"/>
    </source>
</evidence>
<evidence type="ECO:0000256" key="5">
    <source>
        <dbReference type="ARBA" id="ARBA00022679"/>
    </source>
</evidence>
<comment type="similarity">
    <text evidence="2">Belongs to the UbiA prenyltransferase family.</text>
</comment>
<feature type="compositionally biased region" description="Gly residues" evidence="10">
    <location>
        <begin position="13"/>
        <end position="23"/>
    </location>
</feature>
<name>A0AA88J8W8_FICCA</name>
<proteinExistence type="inferred from homology"/>
<keyword evidence="8 11" id="KW-1133">Transmembrane helix</keyword>
<evidence type="ECO:0000256" key="1">
    <source>
        <dbReference type="ARBA" id="ARBA00004508"/>
    </source>
</evidence>
<feature type="transmembrane region" description="Helical" evidence="11">
    <location>
        <begin position="272"/>
        <end position="293"/>
    </location>
</feature>
<dbReference type="PANTHER" id="PTHR43009">
    <property type="entry name" value="HOMOGENTISATE SOLANESYLTRANSFERASE, CHLOROPLASTIC"/>
    <property type="match status" value="1"/>
</dbReference>
<protein>
    <submittedName>
        <fullName evidence="12">Uncharacterized protein</fullName>
    </submittedName>
</protein>
<keyword evidence="3" id="KW-0150">Chloroplast</keyword>
<evidence type="ECO:0000256" key="8">
    <source>
        <dbReference type="ARBA" id="ARBA00022989"/>
    </source>
</evidence>
<evidence type="ECO:0000256" key="10">
    <source>
        <dbReference type="SAM" id="MobiDB-lite"/>
    </source>
</evidence>
<keyword evidence="9 11" id="KW-0472">Membrane</keyword>
<comment type="caution">
    <text evidence="12">The sequence shown here is derived from an EMBL/GenBank/DDBJ whole genome shotgun (WGS) entry which is preliminary data.</text>
</comment>
<evidence type="ECO:0000256" key="2">
    <source>
        <dbReference type="ARBA" id="ARBA00005985"/>
    </source>
</evidence>
<feature type="transmembrane region" description="Helical" evidence="11">
    <location>
        <begin position="238"/>
        <end position="260"/>
    </location>
</feature>
<reference evidence="12" key="1">
    <citation type="submission" date="2023-07" db="EMBL/GenBank/DDBJ databases">
        <title>draft genome sequence of fig (Ficus carica).</title>
        <authorList>
            <person name="Takahashi T."/>
            <person name="Nishimura K."/>
        </authorList>
    </citation>
    <scope>NUCLEOTIDE SEQUENCE</scope>
</reference>
<keyword evidence="7" id="KW-0809">Transit peptide</keyword>
<accession>A0AA88J8W8</accession>
<evidence type="ECO:0000313" key="12">
    <source>
        <dbReference type="EMBL" id="GMN65420.1"/>
    </source>
</evidence>
<feature type="region of interest" description="Disordered" evidence="10">
    <location>
        <begin position="13"/>
        <end position="44"/>
    </location>
</feature>
<dbReference type="InterPro" id="IPR044878">
    <property type="entry name" value="UbiA_sf"/>
</dbReference>
<feature type="transmembrane region" description="Helical" evidence="11">
    <location>
        <begin position="213"/>
        <end position="232"/>
    </location>
</feature>
<comment type="subcellular location">
    <subcellularLocation>
        <location evidence="1">Plastid</location>
        <location evidence="1">Chloroplast membrane</location>
        <topology evidence="1">Multi-pass membrane protein</topology>
    </subcellularLocation>
</comment>
<dbReference type="PANTHER" id="PTHR43009:SF10">
    <property type="entry name" value="HOMOGENTISATE SOLANESYLTRANSFERASE, CHLOROPLASTIC"/>
    <property type="match status" value="1"/>
</dbReference>
<keyword evidence="6 11" id="KW-0812">Transmembrane</keyword>
<dbReference type="Gene3D" id="1.10.357.140">
    <property type="entry name" value="UbiA prenyltransferase"/>
    <property type="match status" value="1"/>
</dbReference>
<dbReference type="GO" id="GO:0016765">
    <property type="term" value="F:transferase activity, transferring alkyl or aryl (other than methyl) groups"/>
    <property type="evidence" value="ECO:0007669"/>
    <property type="project" value="InterPro"/>
</dbReference>
<dbReference type="GO" id="GO:0031969">
    <property type="term" value="C:chloroplast membrane"/>
    <property type="evidence" value="ECO:0007669"/>
    <property type="project" value="UniProtKB-SubCell"/>
</dbReference>
<evidence type="ECO:0000256" key="6">
    <source>
        <dbReference type="ARBA" id="ARBA00022692"/>
    </source>
</evidence>
<dbReference type="AlphaFoldDB" id="A0AA88J8W8"/>
<evidence type="ECO:0000256" key="9">
    <source>
        <dbReference type="ARBA" id="ARBA00023136"/>
    </source>
</evidence>
<gene>
    <name evidence="12" type="ORF">TIFTF001_034484</name>
</gene>
<organism evidence="12 13">
    <name type="scientific">Ficus carica</name>
    <name type="common">Common fig</name>
    <dbReference type="NCBI Taxonomy" id="3494"/>
    <lineage>
        <taxon>Eukaryota</taxon>
        <taxon>Viridiplantae</taxon>
        <taxon>Streptophyta</taxon>
        <taxon>Embryophyta</taxon>
        <taxon>Tracheophyta</taxon>
        <taxon>Spermatophyta</taxon>
        <taxon>Magnoliopsida</taxon>
        <taxon>eudicotyledons</taxon>
        <taxon>Gunneridae</taxon>
        <taxon>Pentapetalae</taxon>
        <taxon>rosids</taxon>
        <taxon>fabids</taxon>
        <taxon>Rosales</taxon>
        <taxon>Moraceae</taxon>
        <taxon>Ficeae</taxon>
        <taxon>Ficus</taxon>
    </lineage>
</organism>
<dbReference type="InterPro" id="IPR000537">
    <property type="entry name" value="UbiA_prenyltransferase"/>
</dbReference>
<keyword evidence="4" id="KW-0934">Plastid</keyword>
<feature type="transmembrane region" description="Helical" evidence="11">
    <location>
        <begin position="319"/>
        <end position="341"/>
    </location>
</feature>
<dbReference type="Pfam" id="PF01040">
    <property type="entry name" value="UbiA"/>
    <property type="match status" value="1"/>
</dbReference>
<evidence type="ECO:0000256" key="4">
    <source>
        <dbReference type="ARBA" id="ARBA00022640"/>
    </source>
</evidence>
<evidence type="ECO:0000256" key="11">
    <source>
        <dbReference type="SAM" id="Phobius"/>
    </source>
</evidence>
<evidence type="ECO:0000256" key="7">
    <source>
        <dbReference type="ARBA" id="ARBA00022946"/>
    </source>
</evidence>
<keyword evidence="13" id="KW-1185">Reference proteome</keyword>
<evidence type="ECO:0000256" key="3">
    <source>
        <dbReference type="ARBA" id="ARBA00022528"/>
    </source>
</evidence>
<sequence>MLECGLLALGNGGEGKGGGGGVGRAARCSTHEAGPVRRRRRRWGRKRRWDTSELGKKKARRETFNMEFSISYSSLRLPATIPSQRYQTSSSFTRSIPVKATKSSNLPSKCSTNINLNLPTGLYGENKLSKSLLFGQNKRDSNRLKAFPGLIAIFIVHAYGNGINQVFDIDIDRVNKPYLHLVSGELSLKHAWLMMSFGVISGLLIFRLCNADLISTALYCFGLFLATSYSAPPFRFKGSALATTMLLPTVNFVQSVGIFYTANASLGRPFVWSPQTIFILAFSTIFFVVISIIKDIPDVEGDMKYNIRTFPARFGGKNVAYFAVGLLLLNYIGAIAAAILLPQVRFDTCLICYVPGFVASTQIATAGYLR</sequence>
<keyword evidence="5" id="KW-0808">Transferase</keyword>
<feature type="transmembrane region" description="Helical" evidence="11">
    <location>
        <begin position="348"/>
        <end position="369"/>
    </location>
</feature>
<dbReference type="Proteomes" id="UP001187192">
    <property type="component" value="Unassembled WGS sequence"/>
</dbReference>
<dbReference type="EMBL" id="BTGU01000233">
    <property type="protein sequence ID" value="GMN65420.1"/>
    <property type="molecule type" value="Genomic_DNA"/>
</dbReference>